<dbReference type="PROSITE" id="PS50910">
    <property type="entry name" value="HEPN"/>
    <property type="match status" value="1"/>
</dbReference>
<keyword evidence="3" id="KW-1185">Reference proteome</keyword>
<dbReference type="SMART" id="SM00748">
    <property type="entry name" value="HEPN"/>
    <property type="match status" value="1"/>
</dbReference>
<dbReference type="Gene3D" id="1.20.120.330">
    <property type="entry name" value="Nucleotidyltransferases domain 2"/>
    <property type="match status" value="1"/>
</dbReference>
<accession>A0A0C2HKB8</accession>
<reference evidence="2 3" key="1">
    <citation type="submission" date="2014-12" db="EMBL/GenBank/DDBJ databases">
        <title>Genomes of Geoalkalibacter ferrihydriticus and Geoalkalibacter subterraneus, two haloalkaliphilic metal-reducing members of the Geobacteraceae.</title>
        <authorList>
            <person name="Badalamenti J.P."/>
            <person name="Torres C.I."/>
            <person name="Krajmalnik-Brown R."/>
            <person name="Bond D.R."/>
        </authorList>
    </citation>
    <scope>NUCLEOTIDE SEQUENCE [LARGE SCALE GENOMIC DNA]</scope>
    <source>
        <strain evidence="2 3">DSM 17813</strain>
    </source>
</reference>
<dbReference type="Pfam" id="PF05168">
    <property type="entry name" value="HEPN"/>
    <property type="match status" value="1"/>
</dbReference>
<comment type="caution">
    <text evidence="2">The sequence shown here is derived from an EMBL/GenBank/DDBJ whole genome shotgun (WGS) entry which is preliminary data.</text>
</comment>
<name>A0A0C2HKB8_9BACT</name>
<feature type="domain" description="HEPN" evidence="1">
    <location>
        <begin position="15"/>
        <end position="121"/>
    </location>
</feature>
<dbReference type="SUPFAM" id="SSF81593">
    <property type="entry name" value="Nucleotidyltransferase substrate binding subunit/domain"/>
    <property type="match status" value="1"/>
</dbReference>
<evidence type="ECO:0000259" key="1">
    <source>
        <dbReference type="PROSITE" id="PS50910"/>
    </source>
</evidence>
<protein>
    <recommendedName>
        <fullName evidence="1">HEPN domain-containing protein</fullName>
    </recommendedName>
</protein>
<organism evidence="2 3">
    <name type="scientific">Geoalkalibacter ferrihydriticus DSM 17813</name>
    <dbReference type="NCBI Taxonomy" id="1121915"/>
    <lineage>
        <taxon>Bacteria</taxon>
        <taxon>Pseudomonadati</taxon>
        <taxon>Thermodesulfobacteriota</taxon>
        <taxon>Desulfuromonadia</taxon>
        <taxon>Desulfuromonadales</taxon>
        <taxon>Geoalkalibacteraceae</taxon>
        <taxon>Geoalkalibacter</taxon>
    </lineage>
</organism>
<dbReference type="RefSeq" id="WP_040101017.1">
    <property type="nucleotide sequence ID" value="NZ_JWJD01000010.1"/>
</dbReference>
<gene>
    <name evidence="2" type="ORF">GFER_16010</name>
</gene>
<sequence length="138" mass="15964">MDDLKKHEVSQWLIKSIHDVRSARRLFSDEPPLRDTAVYHCQQAMEKALKAFLTLNETVFPKTHLLTILLEQCIEVDHDFEELRDAAEILTPYATAFRYPGDYLEPSDTEAQEAIELADLALNFVMQRMPHEISTFVS</sequence>
<dbReference type="EMBL" id="JWJD01000010">
    <property type="protein sequence ID" value="KIH75465.1"/>
    <property type="molecule type" value="Genomic_DNA"/>
</dbReference>
<evidence type="ECO:0000313" key="2">
    <source>
        <dbReference type="EMBL" id="KIH75465.1"/>
    </source>
</evidence>
<evidence type="ECO:0000313" key="3">
    <source>
        <dbReference type="Proteomes" id="UP000035068"/>
    </source>
</evidence>
<proteinExistence type="predicted"/>
<dbReference type="Proteomes" id="UP000035068">
    <property type="component" value="Unassembled WGS sequence"/>
</dbReference>
<dbReference type="AlphaFoldDB" id="A0A0C2HKB8"/>
<dbReference type="InterPro" id="IPR007842">
    <property type="entry name" value="HEPN_dom"/>
</dbReference>